<name>A0A0M4MBA5_9ACTN</name>
<evidence type="ECO:0000259" key="2">
    <source>
        <dbReference type="Pfam" id="PF02272"/>
    </source>
</evidence>
<reference evidence="3" key="2">
    <citation type="journal article" date="2016" name="Int. J. Syst. Evol. Microbiol.">
        <title>Lawsonella clevelandensis gen. nov., sp. nov., a new member of the suborder Corynebacterineae isolated from human abscesses.</title>
        <authorList>
            <person name="Bell M.E."/>
            <person name="Bernard K.A."/>
            <person name="Harrington S.M."/>
            <person name="Patel N.B."/>
            <person name="Tucker T.A."/>
            <person name="Metcalfe M.G."/>
            <person name="McQuiston J.R."/>
        </authorList>
    </citation>
    <scope>NUCLEOTIDE SEQUENCE</scope>
    <source>
        <strain evidence="3">X1698</strain>
    </source>
</reference>
<evidence type="ECO:0000259" key="1">
    <source>
        <dbReference type="Pfam" id="PF01368"/>
    </source>
</evidence>
<sequence>MTAQHVTIAEAARLFANHAHRIAVIAHVNPDADAIGSGLAVVHIAHLMGKEAWLSFARPDRTPETLQILPGAESIVRPNEMPDDLDFVVVVDCGSADRMGELHHLAEKVPYTLILDHHRSNDGFGTHSVIIPRADATAQLVLDVLDELDLELTKDIAQCLFAGLLTDTGGFHWGSPRAHSDAARLVQAGIDSDTLTRQLLDTRPFSYLELLATVLQTATLIQDAGKGRGLVYATVPYDVYRHARPEDVQALIEVVRTTAEAEIALVVREMTPGTWTGSLRSRSLVNAAEIARHLGGGGHRRAAGFTVQSTLAEVLEKILIILSDPPLHDGHRALN</sequence>
<feature type="domain" description="DDH" evidence="1">
    <location>
        <begin position="21"/>
        <end position="163"/>
    </location>
</feature>
<dbReference type="EMBL" id="LR584267">
    <property type="protein sequence ID" value="VHN99791.1"/>
    <property type="molecule type" value="Genomic_DNA"/>
</dbReference>
<evidence type="ECO:0000313" key="3">
    <source>
        <dbReference type="EMBL" id="ALE18533.1"/>
    </source>
</evidence>
<dbReference type="Pfam" id="PF02272">
    <property type="entry name" value="DHHA1"/>
    <property type="match status" value="1"/>
</dbReference>
<dbReference type="PANTHER" id="PTHR47618:SF1">
    <property type="entry name" value="BIFUNCTIONAL OLIGORIBONUCLEASE AND PAP PHOSPHATASE NRNA"/>
    <property type="match status" value="1"/>
</dbReference>
<dbReference type="Gene3D" id="3.10.310.30">
    <property type="match status" value="1"/>
</dbReference>
<reference evidence="3 5" key="1">
    <citation type="journal article" date="2015" name="Genome Announc.">
        <title>Complete Genome Sequences for Two Strains of a Novel Fastidious, Partially Acid-Fast, Gram-Positive Corynebacterineae Bacterium, Derived from Human Clinical Samples.</title>
        <authorList>
            <person name="Nicholson A.C."/>
            <person name="Bell M."/>
            <person name="Humrighouse B.W."/>
            <person name="McQuiston J.R."/>
        </authorList>
    </citation>
    <scope>NUCLEOTIDE SEQUENCE [LARGE SCALE GENOMIC DNA]</scope>
    <source>
        <strain evidence="3 5">X1698</strain>
    </source>
</reference>
<evidence type="ECO:0000313" key="5">
    <source>
        <dbReference type="Proteomes" id="UP000068137"/>
    </source>
</evidence>
<reference evidence="4 6" key="3">
    <citation type="submission" date="2019-04" db="EMBL/GenBank/DDBJ databases">
        <authorList>
            <person name="Seth-Smith MB H."/>
            <person name="Seth-Smith H."/>
        </authorList>
    </citation>
    <scope>NUCLEOTIDE SEQUENCE [LARGE SCALE GENOMIC DNA]</scope>
    <source>
        <strain evidence="4">USB-603019</strain>
    </source>
</reference>
<organism evidence="3 5">
    <name type="scientific">Lawsonella clevelandensis</name>
    <dbReference type="NCBI Taxonomy" id="1528099"/>
    <lineage>
        <taxon>Bacteria</taxon>
        <taxon>Bacillati</taxon>
        <taxon>Actinomycetota</taxon>
        <taxon>Actinomycetes</taxon>
        <taxon>Mycobacteriales</taxon>
        <taxon>Lawsonellaceae</taxon>
        <taxon>Lawsonella</taxon>
    </lineage>
</organism>
<dbReference type="PANTHER" id="PTHR47618">
    <property type="entry name" value="BIFUNCTIONAL OLIGORIBONUCLEASE AND PAP PHOSPHATASE NRNA"/>
    <property type="match status" value="1"/>
</dbReference>
<dbReference type="InterPro" id="IPR051319">
    <property type="entry name" value="Oligoribo/pAp-PDE_c-di-AMP_PDE"/>
</dbReference>
<feature type="domain" description="DHHA1" evidence="2">
    <location>
        <begin position="241"/>
        <end position="319"/>
    </location>
</feature>
<dbReference type="RefSeq" id="WP_053961429.1">
    <property type="nucleotide sequence ID" value="NZ_CAJPTR010000009.1"/>
</dbReference>
<dbReference type="GO" id="GO:0003676">
    <property type="term" value="F:nucleic acid binding"/>
    <property type="evidence" value="ECO:0007669"/>
    <property type="project" value="InterPro"/>
</dbReference>
<accession>A0A0M4MBA5</accession>
<dbReference type="SUPFAM" id="SSF64182">
    <property type="entry name" value="DHH phosphoesterases"/>
    <property type="match status" value="1"/>
</dbReference>
<gene>
    <name evidence="4" type="primary">nrnA</name>
    <name evidence="3" type="ORF">AL705_01010</name>
    <name evidence="4" type="ORF">LC603019_00210</name>
</gene>
<dbReference type="Pfam" id="PF01368">
    <property type="entry name" value="DHH"/>
    <property type="match status" value="1"/>
</dbReference>
<keyword evidence="6" id="KW-1185">Reference proteome</keyword>
<evidence type="ECO:0000313" key="6">
    <source>
        <dbReference type="Proteomes" id="UP000324288"/>
    </source>
</evidence>
<dbReference type="Gene3D" id="3.90.1640.10">
    <property type="entry name" value="inorganic pyrophosphatase (n-terminal core)"/>
    <property type="match status" value="1"/>
</dbReference>
<dbReference type="Proteomes" id="UP000068137">
    <property type="component" value="Chromosome"/>
</dbReference>
<dbReference type="KEGG" id="cbq:AL705_01010"/>
<protein>
    <submittedName>
        <fullName evidence="4">Bifunctional oligoribonuclease and PAP phosphatase NrnA</fullName>
    </submittedName>
</protein>
<dbReference type="InterPro" id="IPR003156">
    <property type="entry name" value="DHHA1_dom"/>
</dbReference>
<dbReference type="InterPro" id="IPR001667">
    <property type="entry name" value="DDH_dom"/>
</dbReference>
<dbReference type="GeneID" id="84894213"/>
<dbReference type="EMBL" id="CP012390">
    <property type="protein sequence ID" value="ALE18533.1"/>
    <property type="molecule type" value="Genomic_DNA"/>
</dbReference>
<dbReference type="STRING" id="1528099.AL705_01010"/>
<dbReference type="AlphaFoldDB" id="A0A0M4MBA5"/>
<dbReference type="InterPro" id="IPR038763">
    <property type="entry name" value="DHH_sf"/>
</dbReference>
<proteinExistence type="predicted"/>
<evidence type="ECO:0000313" key="4">
    <source>
        <dbReference type="EMBL" id="VHN99791.1"/>
    </source>
</evidence>
<dbReference type="OrthoDB" id="9803668at2"/>
<dbReference type="Proteomes" id="UP000324288">
    <property type="component" value="Chromosome"/>
</dbReference>